<protein>
    <recommendedName>
        <fullName evidence="3">DUF2490 domain-containing protein</fullName>
    </recommendedName>
</protein>
<organism evidence="1 2">
    <name type="scientific">Hymenobacter crusticola</name>
    <dbReference type="NCBI Taxonomy" id="1770526"/>
    <lineage>
        <taxon>Bacteria</taxon>
        <taxon>Pseudomonadati</taxon>
        <taxon>Bacteroidota</taxon>
        <taxon>Cytophagia</taxon>
        <taxon>Cytophagales</taxon>
        <taxon>Hymenobacteraceae</taxon>
        <taxon>Hymenobacter</taxon>
    </lineage>
</organism>
<dbReference type="AlphaFoldDB" id="A0A243W9K9"/>
<dbReference type="Proteomes" id="UP000194873">
    <property type="component" value="Unassembled WGS sequence"/>
</dbReference>
<dbReference type="EMBL" id="MTSE01000021">
    <property type="protein sequence ID" value="OUJ70591.1"/>
    <property type="molecule type" value="Genomic_DNA"/>
</dbReference>
<name>A0A243W9K9_9BACT</name>
<sequence>MFASNHFMRRLFLLSGILSLALQPRIGRAQQHSDLVSWNWVSAKWQPDSSRWALEASPNYVAYQNLTRTFLRVGLGRVSYTLPRQQLTLCLAYVAGAADQLGTAQLAQFQVGQLLARRVLHPRWQLTLDRLWFTPMRYEGRERQPTYRVRTLVGVVPQLTPHLSLVLNTEPFLYRTDTWLQEVRSQVGLQFQLTTGITAQALYWNWWAGYEPRRVRWQHTALLTATILLPKSRSPREAR</sequence>
<comment type="caution">
    <text evidence="1">The sequence shown here is derived from an EMBL/GenBank/DDBJ whole genome shotgun (WGS) entry which is preliminary data.</text>
</comment>
<accession>A0A243W9K9</accession>
<gene>
    <name evidence="1" type="ORF">BXP70_23875</name>
</gene>
<evidence type="ECO:0000313" key="2">
    <source>
        <dbReference type="Proteomes" id="UP000194873"/>
    </source>
</evidence>
<proteinExistence type="predicted"/>
<reference evidence="1 2" key="1">
    <citation type="submission" date="2017-01" db="EMBL/GenBank/DDBJ databases">
        <title>A new Hymenobacter.</title>
        <authorList>
            <person name="Liang Y."/>
            <person name="Feng F."/>
        </authorList>
    </citation>
    <scope>NUCLEOTIDE SEQUENCE [LARGE SCALE GENOMIC DNA]</scope>
    <source>
        <strain evidence="1">MIMBbqt21</strain>
    </source>
</reference>
<keyword evidence="2" id="KW-1185">Reference proteome</keyword>
<evidence type="ECO:0000313" key="1">
    <source>
        <dbReference type="EMBL" id="OUJ70591.1"/>
    </source>
</evidence>
<evidence type="ECO:0008006" key="3">
    <source>
        <dbReference type="Google" id="ProtNLM"/>
    </source>
</evidence>